<dbReference type="OrthoDB" id="1847229at2759"/>
<dbReference type="EMBL" id="RWGY01000031">
    <property type="protein sequence ID" value="TVU15974.1"/>
    <property type="molecule type" value="Genomic_DNA"/>
</dbReference>
<dbReference type="Gramene" id="TVU15974">
    <property type="protein sequence ID" value="TVU15974"/>
    <property type="gene ID" value="EJB05_39519"/>
</dbReference>
<name>A0A5J9TX73_9POAL</name>
<accession>A0A5J9TX73</accession>
<comment type="caution">
    <text evidence="3">The sequence shown here is derived from an EMBL/GenBank/DDBJ whole genome shotgun (WGS) entry which is preliminary data.</text>
</comment>
<evidence type="ECO:0000313" key="3">
    <source>
        <dbReference type="EMBL" id="TVU15974.1"/>
    </source>
</evidence>
<dbReference type="AlphaFoldDB" id="A0A5J9TX73"/>
<organism evidence="3 4">
    <name type="scientific">Eragrostis curvula</name>
    <name type="common">weeping love grass</name>
    <dbReference type="NCBI Taxonomy" id="38414"/>
    <lineage>
        <taxon>Eukaryota</taxon>
        <taxon>Viridiplantae</taxon>
        <taxon>Streptophyta</taxon>
        <taxon>Embryophyta</taxon>
        <taxon>Tracheophyta</taxon>
        <taxon>Spermatophyta</taxon>
        <taxon>Magnoliopsida</taxon>
        <taxon>Liliopsida</taxon>
        <taxon>Poales</taxon>
        <taxon>Poaceae</taxon>
        <taxon>PACMAD clade</taxon>
        <taxon>Chloridoideae</taxon>
        <taxon>Eragrostideae</taxon>
        <taxon>Eragrostidinae</taxon>
        <taxon>Eragrostis</taxon>
    </lineage>
</organism>
<evidence type="ECO:0000256" key="2">
    <source>
        <dbReference type="SAM" id="MobiDB-lite"/>
    </source>
</evidence>
<dbReference type="GO" id="GO:0009793">
    <property type="term" value="P:embryo development ending in seed dormancy"/>
    <property type="evidence" value="ECO:0007669"/>
    <property type="project" value="InterPro"/>
</dbReference>
<dbReference type="InterPro" id="IPR005513">
    <property type="entry name" value="LEA_1"/>
</dbReference>
<reference evidence="3 4" key="1">
    <citation type="journal article" date="2019" name="Sci. Rep.">
        <title>A high-quality genome of Eragrostis curvula grass provides insights into Poaceae evolution and supports new strategies to enhance forage quality.</title>
        <authorList>
            <person name="Carballo J."/>
            <person name="Santos B.A.C.M."/>
            <person name="Zappacosta D."/>
            <person name="Garbus I."/>
            <person name="Selva J.P."/>
            <person name="Gallo C.A."/>
            <person name="Diaz A."/>
            <person name="Albertini E."/>
            <person name="Caccamo M."/>
            <person name="Echenique V."/>
        </authorList>
    </citation>
    <scope>NUCLEOTIDE SEQUENCE [LARGE SCALE GENOMIC DNA]</scope>
    <source>
        <strain evidence="4">cv. Victoria</strain>
        <tissue evidence="3">Leaf</tissue>
    </source>
</reference>
<dbReference type="PANTHER" id="PTHR36368">
    <property type="entry name" value="ATP-DEPENDENT CASEINOLYTIC PROTEASE/CROTONASE FAMILY PROTEIN"/>
    <property type="match status" value="1"/>
</dbReference>
<feature type="region of interest" description="Disordered" evidence="2">
    <location>
        <begin position="383"/>
        <end position="420"/>
    </location>
</feature>
<comment type="similarity">
    <text evidence="1">Belongs to the LEA type 1 family.</text>
</comment>
<feature type="compositionally biased region" description="Polar residues" evidence="2">
    <location>
        <begin position="17"/>
        <end position="28"/>
    </location>
</feature>
<dbReference type="PANTHER" id="PTHR36368:SF1">
    <property type="entry name" value="ATP-DEPENDENT CASEINOLYTIC PROTEASE_CROTONASE FAMILY PROTEIN"/>
    <property type="match status" value="1"/>
</dbReference>
<feature type="region of interest" description="Disordered" evidence="2">
    <location>
        <begin position="591"/>
        <end position="672"/>
    </location>
</feature>
<keyword evidence="4" id="KW-1185">Reference proteome</keyword>
<evidence type="ECO:0000313" key="4">
    <source>
        <dbReference type="Proteomes" id="UP000324897"/>
    </source>
</evidence>
<protein>
    <submittedName>
        <fullName evidence="3">Uncharacterized protein</fullName>
    </submittedName>
</protein>
<dbReference type="Proteomes" id="UP000324897">
    <property type="component" value="Unassembled WGS sequence"/>
</dbReference>
<gene>
    <name evidence="3" type="ORF">EJB05_39519</name>
</gene>
<feature type="compositionally biased region" description="Basic and acidic residues" evidence="2">
    <location>
        <begin position="608"/>
        <end position="641"/>
    </location>
</feature>
<evidence type="ECO:0000256" key="1">
    <source>
        <dbReference type="ARBA" id="ARBA00010975"/>
    </source>
</evidence>
<proteinExistence type="inferred from homology"/>
<sequence>MDNSLDDDAAAAHSQVPGWSSYSLSLPSQRPDIRNWFASYEYESPEIPELDAYCGGHNGSETQDPFEHLILPRDDGVAARENCLGAQSENELLDRKDSVSVDESIAKKPPKRKQSLRALFGFLDKHEEATESESQVALPVQRNTLEPLPICNATGLLDAKRSVEGTIKCSKMPVDCRGIGSLDTQVSSTPADEEVGYSKPPVTCGGSSLADNQKCFPIDDIDSIEHGMELADSEGISSVETHISSPVDEELEYSKLPVICDISRLVDIQKFLPEDSTDSIEYGKVPVDCDDISLADTQVSSPAVQKFESSKLPLTCDVAGLADIEKFFPDDGDDSFEKAINSFDTNATKTEGSQDSAEHRMLPGVILDTREYSAAEKIRRGKPALDNKGQEQTVSSDGFIAIKRKHRRPEECRTNNIQEYQRGTDEAPLQEGHNVLGRKVLAQVHTRSPLADRTNFPEAAAAPKIWSRRSTDISPQVHAACCGRPTHHAQCHLTPRRVQRPPHARHHRAFRKESNTYAAAADAPGYIYHFLPVLSPSSPTHTTHNTAHHWHIELYYFPPSIQRESTRTREFCRMQTAKVKMQDMASSAKAKMEEGTAKMHGKTGEATARTHGEKEMAKEEARAKKAQADANKHQEKAEHRANAATGHHGTTTRVPLTGHHATGTYPTSEKYI</sequence>
<dbReference type="Pfam" id="PF03760">
    <property type="entry name" value="LEA_1"/>
    <property type="match status" value="1"/>
</dbReference>
<feature type="region of interest" description="Disordered" evidence="2">
    <location>
        <begin position="1"/>
        <end position="28"/>
    </location>
</feature>
<feature type="compositionally biased region" description="Low complexity" evidence="2">
    <location>
        <begin position="643"/>
        <end position="652"/>
    </location>
</feature>